<dbReference type="RefSeq" id="WP_245711740.1">
    <property type="nucleotide sequence ID" value="NZ_FOGL01000022.1"/>
</dbReference>
<name>A0A1H9VB45_9BACI</name>
<gene>
    <name evidence="2" type="ORF">SAMN04487944_12270</name>
</gene>
<keyword evidence="3" id="KW-1185">Reference proteome</keyword>
<evidence type="ECO:0000313" key="3">
    <source>
        <dbReference type="Proteomes" id="UP000199687"/>
    </source>
</evidence>
<proteinExistence type="predicted"/>
<protein>
    <submittedName>
        <fullName evidence="2">Uncharacterized protein</fullName>
    </submittedName>
</protein>
<evidence type="ECO:0000256" key="1">
    <source>
        <dbReference type="SAM" id="Phobius"/>
    </source>
</evidence>
<dbReference type="AlphaFoldDB" id="A0A1H9VB45"/>
<sequence>MKIKIYLFLLFSLTIIGLLFITKRTFKSNVGYAIFKPTGVKHEFTLVDLEKKQVIGTVSYKNKTYMTVVVDVSSDTVQVEGSVDELGDLSMNRDSYIDMFKQHAKFFIEENIANPKKYYEELKQQSS</sequence>
<reference evidence="2 3" key="1">
    <citation type="submission" date="2016-10" db="EMBL/GenBank/DDBJ databases">
        <authorList>
            <person name="de Groot N.N."/>
        </authorList>
    </citation>
    <scope>NUCLEOTIDE SEQUENCE [LARGE SCALE GENOMIC DNA]</scope>
    <source>
        <strain evidence="2 3">CGMCC 1.7727</strain>
    </source>
</reference>
<accession>A0A1H9VB45</accession>
<organism evidence="2 3">
    <name type="scientific">Gracilibacillus ureilyticus</name>
    <dbReference type="NCBI Taxonomy" id="531814"/>
    <lineage>
        <taxon>Bacteria</taxon>
        <taxon>Bacillati</taxon>
        <taxon>Bacillota</taxon>
        <taxon>Bacilli</taxon>
        <taxon>Bacillales</taxon>
        <taxon>Bacillaceae</taxon>
        <taxon>Gracilibacillus</taxon>
    </lineage>
</organism>
<dbReference type="Proteomes" id="UP000199687">
    <property type="component" value="Unassembled WGS sequence"/>
</dbReference>
<feature type="transmembrane region" description="Helical" evidence="1">
    <location>
        <begin position="6"/>
        <end position="22"/>
    </location>
</feature>
<keyword evidence="1" id="KW-1133">Transmembrane helix</keyword>
<keyword evidence="1" id="KW-0812">Transmembrane</keyword>
<evidence type="ECO:0000313" key="2">
    <source>
        <dbReference type="EMBL" id="SES18654.1"/>
    </source>
</evidence>
<dbReference type="EMBL" id="FOGL01000022">
    <property type="protein sequence ID" value="SES18654.1"/>
    <property type="molecule type" value="Genomic_DNA"/>
</dbReference>
<keyword evidence="1" id="KW-0472">Membrane</keyword>